<dbReference type="EMBL" id="BLLF01002995">
    <property type="protein sequence ID" value="GFH26029.1"/>
    <property type="molecule type" value="Genomic_DNA"/>
</dbReference>
<comment type="similarity">
    <text evidence="2 6">Belongs to the peroxisomal membrane protein PXMP2/4 family.</text>
</comment>
<evidence type="ECO:0000256" key="4">
    <source>
        <dbReference type="ARBA" id="ARBA00022989"/>
    </source>
</evidence>
<feature type="transmembrane region" description="Helical" evidence="6">
    <location>
        <begin position="100"/>
        <end position="123"/>
    </location>
</feature>
<dbReference type="PANTHER" id="PTHR11266">
    <property type="entry name" value="PEROXISOMAL MEMBRANE PROTEIN 2, PXMP2 MPV17"/>
    <property type="match status" value="1"/>
</dbReference>
<keyword evidence="3 6" id="KW-0812">Transmembrane</keyword>
<organism evidence="7 9">
    <name type="scientific">Haematococcus lacustris</name>
    <name type="common">Green alga</name>
    <name type="synonym">Haematococcus pluvialis</name>
    <dbReference type="NCBI Taxonomy" id="44745"/>
    <lineage>
        <taxon>Eukaryota</taxon>
        <taxon>Viridiplantae</taxon>
        <taxon>Chlorophyta</taxon>
        <taxon>core chlorophytes</taxon>
        <taxon>Chlorophyceae</taxon>
        <taxon>CS clade</taxon>
        <taxon>Chlamydomonadales</taxon>
        <taxon>Haematococcaceae</taxon>
        <taxon>Haematococcus</taxon>
    </lineage>
</organism>
<accession>A0A6A0A0Z5</accession>
<evidence type="ECO:0000256" key="2">
    <source>
        <dbReference type="ARBA" id="ARBA00006824"/>
    </source>
</evidence>
<evidence type="ECO:0000313" key="7">
    <source>
        <dbReference type="EMBL" id="GFH26029.1"/>
    </source>
</evidence>
<evidence type="ECO:0000313" key="9">
    <source>
        <dbReference type="Proteomes" id="UP000485058"/>
    </source>
</evidence>
<comment type="subcellular location">
    <subcellularLocation>
        <location evidence="1">Membrane</location>
        <topology evidence="1">Multi-pass membrane protein</topology>
    </subcellularLocation>
</comment>
<feature type="non-terminal residue" evidence="7">
    <location>
        <position position="154"/>
    </location>
</feature>
<evidence type="ECO:0000256" key="5">
    <source>
        <dbReference type="ARBA" id="ARBA00023136"/>
    </source>
</evidence>
<reference evidence="7 9" key="1">
    <citation type="submission" date="2020-02" db="EMBL/GenBank/DDBJ databases">
        <title>Draft genome sequence of Haematococcus lacustris strain NIES-144.</title>
        <authorList>
            <person name="Morimoto D."/>
            <person name="Nakagawa S."/>
            <person name="Yoshida T."/>
            <person name="Sawayama S."/>
        </authorList>
    </citation>
    <scope>NUCLEOTIDE SEQUENCE [LARGE SCALE GENOMIC DNA]</scope>
    <source>
        <strain evidence="7 9">NIES-144</strain>
    </source>
</reference>
<evidence type="ECO:0000256" key="3">
    <source>
        <dbReference type="ARBA" id="ARBA00022692"/>
    </source>
</evidence>
<evidence type="ECO:0000313" key="8">
    <source>
        <dbReference type="EMBL" id="GFH31026.1"/>
    </source>
</evidence>
<name>A0A6A0A0Z5_HAELA</name>
<dbReference type="PANTHER" id="PTHR11266:SF17">
    <property type="entry name" value="PROTEIN MPV17"/>
    <property type="match status" value="1"/>
</dbReference>
<protein>
    <submittedName>
        <fullName evidence="7">Uncharacterized protein</fullName>
    </submittedName>
</protein>
<dbReference type="InterPro" id="IPR007248">
    <property type="entry name" value="Mpv17_PMP22"/>
</dbReference>
<dbReference type="GO" id="GO:0016020">
    <property type="term" value="C:membrane"/>
    <property type="evidence" value="ECO:0007669"/>
    <property type="project" value="UniProtKB-SubCell"/>
</dbReference>
<feature type="transmembrane region" description="Helical" evidence="6">
    <location>
        <begin position="58"/>
        <end position="80"/>
    </location>
</feature>
<proteinExistence type="inferred from homology"/>
<keyword evidence="4 6" id="KW-1133">Transmembrane helix</keyword>
<keyword evidence="9" id="KW-1185">Reference proteome</keyword>
<sequence length="154" mass="16898">MAWQLGGHGRALWRGYEAQLTKRPVAVQALTSAALWGLGDLVAQRYAEQRKHVDQRRLGLTAAFGAGFMGPVGHFWYLGLDVAARKLLSPGTARYVGAKVLADTLILGPIYVLAFYAWGSFVIDGSGWSTLKDKVTKDFIPTYLAELAIWPAFQ</sequence>
<gene>
    <name evidence="7" type="ORF">HaLaN_24102</name>
    <name evidence="8" type="ORF">HaLaN_29975</name>
</gene>
<dbReference type="GO" id="GO:0005737">
    <property type="term" value="C:cytoplasm"/>
    <property type="evidence" value="ECO:0007669"/>
    <property type="project" value="TreeGrafter"/>
</dbReference>
<evidence type="ECO:0000256" key="1">
    <source>
        <dbReference type="ARBA" id="ARBA00004141"/>
    </source>
</evidence>
<comment type="caution">
    <text evidence="7">The sequence shown here is derived from an EMBL/GenBank/DDBJ whole genome shotgun (WGS) entry which is preliminary data.</text>
</comment>
<dbReference type="Proteomes" id="UP000485058">
    <property type="component" value="Unassembled WGS sequence"/>
</dbReference>
<evidence type="ECO:0000256" key="6">
    <source>
        <dbReference type="RuleBase" id="RU363053"/>
    </source>
</evidence>
<dbReference type="EMBL" id="BLLF01005301">
    <property type="protein sequence ID" value="GFH31026.1"/>
    <property type="molecule type" value="Genomic_DNA"/>
</dbReference>
<dbReference type="AlphaFoldDB" id="A0A6A0A0Z5"/>
<keyword evidence="5 6" id="KW-0472">Membrane</keyword>